<organism evidence="1 2">
    <name type="scientific">Laccaria amethystina LaAM-08-1</name>
    <dbReference type="NCBI Taxonomy" id="1095629"/>
    <lineage>
        <taxon>Eukaryota</taxon>
        <taxon>Fungi</taxon>
        <taxon>Dikarya</taxon>
        <taxon>Basidiomycota</taxon>
        <taxon>Agaricomycotina</taxon>
        <taxon>Agaricomycetes</taxon>
        <taxon>Agaricomycetidae</taxon>
        <taxon>Agaricales</taxon>
        <taxon>Agaricineae</taxon>
        <taxon>Hydnangiaceae</taxon>
        <taxon>Laccaria</taxon>
    </lineage>
</organism>
<dbReference type="Proteomes" id="UP000054477">
    <property type="component" value="Unassembled WGS sequence"/>
</dbReference>
<name>A0A0C9WKI3_9AGAR</name>
<evidence type="ECO:0000313" key="2">
    <source>
        <dbReference type="Proteomes" id="UP000054477"/>
    </source>
</evidence>
<sequence>MTADALSAKKAKAIAKPTVKAVTTKAVAATSAVVESVSSDDEISTAAAVLPDSDGQYNSDSDEDWDVSHCACQVHSLTEDFPVRTHALINNSMHLVLIRPETLNSLA</sequence>
<protein>
    <submittedName>
        <fullName evidence="1">Uncharacterized protein</fullName>
    </submittedName>
</protein>
<gene>
    <name evidence="1" type="ORF">K443DRAFT_124465</name>
</gene>
<accession>A0A0C9WKI3</accession>
<keyword evidence="2" id="KW-1185">Reference proteome</keyword>
<dbReference type="OrthoDB" id="2369050at2759"/>
<proteinExistence type="predicted"/>
<reference evidence="2" key="2">
    <citation type="submission" date="2015-01" db="EMBL/GenBank/DDBJ databases">
        <title>Evolutionary Origins and Diversification of the Mycorrhizal Mutualists.</title>
        <authorList>
            <consortium name="DOE Joint Genome Institute"/>
            <consortium name="Mycorrhizal Genomics Consortium"/>
            <person name="Kohler A."/>
            <person name="Kuo A."/>
            <person name="Nagy L.G."/>
            <person name="Floudas D."/>
            <person name="Copeland A."/>
            <person name="Barry K.W."/>
            <person name="Cichocki N."/>
            <person name="Veneault-Fourrey C."/>
            <person name="LaButti K."/>
            <person name="Lindquist E.A."/>
            <person name="Lipzen A."/>
            <person name="Lundell T."/>
            <person name="Morin E."/>
            <person name="Murat C."/>
            <person name="Riley R."/>
            <person name="Ohm R."/>
            <person name="Sun H."/>
            <person name="Tunlid A."/>
            <person name="Henrissat B."/>
            <person name="Grigoriev I.V."/>
            <person name="Hibbett D.S."/>
            <person name="Martin F."/>
        </authorList>
    </citation>
    <scope>NUCLEOTIDE SEQUENCE [LARGE SCALE GENOMIC DNA]</scope>
    <source>
        <strain evidence="2">LaAM-08-1</strain>
    </source>
</reference>
<dbReference type="HOGENOM" id="CLU_2210465_0_0_1"/>
<evidence type="ECO:0000313" key="1">
    <source>
        <dbReference type="EMBL" id="KIJ96389.1"/>
    </source>
</evidence>
<dbReference type="EMBL" id="KN838723">
    <property type="protein sequence ID" value="KIJ96389.1"/>
    <property type="molecule type" value="Genomic_DNA"/>
</dbReference>
<reference evidence="1 2" key="1">
    <citation type="submission" date="2014-04" db="EMBL/GenBank/DDBJ databases">
        <authorList>
            <consortium name="DOE Joint Genome Institute"/>
            <person name="Kuo A."/>
            <person name="Kohler A."/>
            <person name="Nagy L.G."/>
            <person name="Floudas D."/>
            <person name="Copeland A."/>
            <person name="Barry K.W."/>
            <person name="Cichocki N."/>
            <person name="Veneault-Fourrey C."/>
            <person name="LaButti K."/>
            <person name="Lindquist E.A."/>
            <person name="Lipzen A."/>
            <person name="Lundell T."/>
            <person name="Morin E."/>
            <person name="Murat C."/>
            <person name="Sun H."/>
            <person name="Tunlid A."/>
            <person name="Henrissat B."/>
            <person name="Grigoriev I.V."/>
            <person name="Hibbett D.S."/>
            <person name="Martin F."/>
            <person name="Nordberg H.P."/>
            <person name="Cantor M.N."/>
            <person name="Hua S.X."/>
        </authorList>
    </citation>
    <scope>NUCLEOTIDE SEQUENCE [LARGE SCALE GENOMIC DNA]</scope>
    <source>
        <strain evidence="1 2">LaAM-08-1</strain>
    </source>
</reference>
<dbReference type="AlphaFoldDB" id="A0A0C9WKI3"/>